<evidence type="ECO:0000256" key="1">
    <source>
        <dbReference type="SAM" id="SignalP"/>
    </source>
</evidence>
<protein>
    <recommendedName>
        <fullName evidence="4">Secreted protein</fullName>
    </recommendedName>
</protein>
<dbReference type="Proteomes" id="UP000769157">
    <property type="component" value="Unassembled WGS sequence"/>
</dbReference>
<evidence type="ECO:0000313" key="2">
    <source>
        <dbReference type="EMBL" id="KAH3671072.1"/>
    </source>
</evidence>
<feature type="chain" id="PRO_5040460687" description="Secreted protein" evidence="1">
    <location>
        <begin position="24"/>
        <end position="262"/>
    </location>
</feature>
<organism evidence="2 3">
    <name type="scientific">Ogataea philodendri</name>
    <dbReference type="NCBI Taxonomy" id="1378263"/>
    <lineage>
        <taxon>Eukaryota</taxon>
        <taxon>Fungi</taxon>
        <taxon>Dikarya</taxon>
        <taxon>Ascomycota</taxon>
        <taxon>Saccharomycotina</taxon>
        <taxon>Pichiomycetes</taxon>
        <taxon>Pichiales</taxon>
        <taxon>Pichiaceae</taxon>
        <taxon>Ogataea</taxon>
    </lineage>
</organism>
<comment type="caution">
    <text evidence="2">The sequence shown here is derived from an EMBL/GenBank/DDBJ whole genome shotgun (WGS) entry which is preliminary data.</text>
</comment>
<dbReference type="EMBL" id="JAEUBE010000084">
    <property type="protein sequence ID" value="KAH3671072.1"/>
    <property type="molecule type" value="Genomic_DNA"/>
</dbReference>
<keyword evidence="3" id="KW-1185">Reference proteome</keyword>
<reference evidence="2" key="1">
    <citation type="journal article" date="2021" name="Open Biol.">
        <title>Shared evolutionary footprints suggest mitochondrial oxidative damage underlies multiple complex I losses in fungi.</title>
        <authorList>
            <person name="Schikora-Tamarit M.A."/>
            <person name="Marcet-Houben M."/>
            <person name="Nosek J."/>
            <person name="Gabaldon T."/>
        </authorList>
    </citation>
    <scope>NUCLEOTIDE SEQUENCE</scope>
    <source>
        <strain evidence="2">CBS6075</strain>
    </source>
</reference>
<reference evidence="2" key="2">
    <citation type="submission" date="2021-01" db="EMBL/GenBank/DDBJ databases">
        <authorList>
            <person name="Schikora-Tamarit M.A."/>
        </authorList>
    </citation>
    <scope>NUCLEOTIDE SEQUENCE</scope>
    <source>
        <strain evidence="2">CBS6075</strain>
    </source>
</reference>
<keyword evidence="1" id="KW-0732">Signal</keyword>
<proteinExistence type="predicted"/>
<evidence type="ECO:0008006" key="4">
    <source>
        <dbReference type="Google" id="ProtNLM"/>
    </source>
</evidence>
<dbReference type="RefSeq" id="XP_046064440.1">
    <property type="nucleotide sequence ID" value="XM_046208915.1"/>
</dbReference>
<dbReference type="GeneID" id="70232751"/>
<sequence length="262" mass="29383">MARFSHLFGLLCVNIIWIRPVLVRNDTVSGCAGDHGRGLFDEILGERLVVEENPVVLVVSVEPAFELLDRLQHIKQFLVPHQCKHRGVLLGRVAVLVLDDPDLLVRFVLVGHGSMVSGRQRGLVWVALVCVVQRGTHQRVLWDLLDRLARWSFDLLGHLVGVLLLGLNSSVANELVAVVVVVVRLGRAVGLGRLIMLLCRWIPALLVASRLLDHLLPSKRRNKTAVVRRHVFLDVHQGTLEPLCLIDRSEDHTKHNKNQRQG</sequence>
<evidence type="ECO:0000313" key="3">
    <source>
        <dbReference type="Proteomes" id="UP000769157"/>
    </source>
</evidence>
<gene>
    <name evidence="2" type="ORF">OGAPHI_000783</name>
</gene>
<accession>A0A9P8PFG7</accession>
<name>A0A9P8PFG7_9ASCO</name>
<feature type="signal peptide" evidence="1">
    <location>
        <begin position="1"/>
        <end position="23"/>
    </location>
</feature>
<dbReference type="AlphaFoldDB" id="A0A9P8PFG7"/>